<gene>
    <name evidence="1" type="ORF">PIB30_081567</name>
</gene>
<proteinExistence type="predicted"/>
<keyword evidence="2" id="KW-1185">Reference proteome</keyword>
<evidence type="ECO:0000313" key="1">
    <source>
        <dbReference type="EMBL" id="MED6139188.1"/>
    </source>
</evidence>
<feature type="non-terminal residue" evidence="1">
    <location>
        <position position="1"/>
    </location>
</feature>
<dbReference type="Proteomes" id="UP001341840">
    <property type="component" value="Unassembled WGS sequence"/>
</dbReference>
<name>A0ABU6STV5_9FABA</name>
<protein>
    <submittedName>
        <fullName evidence="1">Uncharacterized protein</fullName>
    </submittedName>
</protein>
<accession>A0ABU6STV5</accession>
<dbReference type="EMBL" id="JASCZI010061640">
    <property type="protein sequence ID" value="MED6139188.1"/>
    <property type="molecule type" value="Genomic_DNA"/>
</dbReference>
<sequence length="99" mass="10876">FLGIEKGIEEAKENIRSKGITRGSHEVRNRAPCGRTVPSSVLTCHWEQFGMKSAQTRAIARSPRAPTRVQSQSCTVPSDIIKIKAKIGISSFQARSKPL</sequence>
<reference evidence="1 2" key="1">
    <citation type="journal article" date="2023" name="Plants (Basel)">
        <title>Bridging the Gap: Combining Genomics and Transcriptomics Approaches to Understand Stylosanthes scabra, an Orphan Legume from the Brazilian Caatinga.</title>
        <authorList>
            <person name="Ferreira-Neto J.R.C."/>
            <person name="da Silva M.D."/>
            <person name="Binneck E."/>
            <person name="de Melo N.F."/>
            <person name="da Silva R.H."/>
            <person name="de Melo A.L.T.M."/>
            <person name="Pandolfi V."/>
            <person name="Bustamante F.O."/>
            <person name="Brasileiro-Vidal A.C."/>
            <person name="Benko-Iseppon A.M."/>
        </authorList>
    </citation>
    <scope>NUCLEOTIDE SEQUENCE [LARGE SCALE GENOMIC DNA]</scope>
    <source>
        <tissue evidence="1">Leaves</tissue>
    </source>
</reference>
<organism evidence="1 2">
    <name type="scientific">Stylosanthes scabra</name>
    <dbReference type="NCBI Taxonomy" id="79078"/>
    <lineage>
        <taxon>Eukaryota</taxon>
        <taxon>Viridiplantae</taxon>
        <taxon>Streptophyta</taxon>
        <taxon>Embryophyta</taxon>
        <taxon>Tracheophyta</taxon>
        <taxon>Spermatophyta</taxon>
        <taxon>Magnoliopsida</taxon>
        <taxon>eudicotyledons</taxon>
        <taxon>Gunneridae</taxon>
        <taxon>Pentapetalae</taxon>
        <taxon>rosids</taxon>
        <taxon>fabids</taxon>
        <taxon>Fabales</taxon>
        <taxon>Fabaceae</taxon>
        <taxon>Papilionoideae</taxon>
        <taxon>50 kb inversion clade</taxon>
        <taxon>dalbergioids sensu lato</taxon>
        <taxon>Dalbergieae</taxon>
        <taxon>Pterocarpus clade</taxon>
        <taxon>Stylosanthes</taxon>
    </lineage>
</organism>
<evidence type="ECO:0000313" key="2">
    <source>
        <dbReference type="Proteomes" id="UP001341840"/>
    </source>
</evidence>
<comment type="caution">
    <text evidence="1">The sequence shown here is derived from an EMBL/GenBank/DDBJ whole genome shotgun (WGS) entry which is preliminary data.</text>
</comment>